<dbReference type="RefSeq" id="XP_014176475.1">
    <property type="nucleotide sequence ID" value="XM_014321000.1"/>
</dbReference>
<gene>
    <name evidence="1" type="ORF">A1Q1_05791</name>
</gene>
<organism evidence="1 2">
    <name type="scientific">Trichosporon asahii var. asahii (strain ATCC 90039 / CBS 2479 / JCM 2466 / KCTC 7840 / NBRC 103889/ NCYC 2677 / UAMH 7654)</name>
    <name type="common">Yeast</name>
    <dbReference type="NCBI Taxonomy" id="1186058"/>
    <lineage>
        <taxon>Eukaryota</taxon>
        <taxon>Fungi</taxon>
        <taxon>Dikarya</taxon>
        <taxon>Basidiomycota</taxon>
        <taxon>Agaricomycotina</taxon>
        <taxon>Tremellomycetes</taxon>
        <taxon>Trichosporonales</taxon>
        <taxon>Trichosporonaceae</taxon>
        <taxon>Trichosporon</taxon>
    </lineage>
</organism>
<dbReference type="GeneID" id="25989303"/>
<name>J6ESD9_TRIAS</name>
<dbReference type="HOGENOM" id="CLU_055175_0_0_1"/>
<protein>
    <submittedName>
        <fullName evidence="1">Uncharacterized protein</fullName>
    </submittedName>
</protein>
<dbReference type="EMBL" id="ALBS01000322">
    <property type="protein sequence ID" value="EJT45642.1"/>
    <property type="molecule type" value="Genomic_DNA"/>
</dbReference>
<sequence length="403" mass="46061">MPRPIAQRRLWSVLPTEILLYIFEQLNRYDLRFGTSSKSIIVFPLAPASHPLLQTTDPRISLSNEQQKRILPKLRTLTLNMHEFRECVGHDVSVFTGKINALKVLRLQYSRDLPTGASRIIYCFATPELSNRCLYLTHVLGEHTTIDKLVIRDAMLGARIPDFSPSTFFSRFQPIRECVHVLSGSATRGDMSAEPMHRAEFCTVGYAAHTIALPKTTEHLTIVFWTGASRNWRPACYHIGSAKLSDLHVKDLCPRYSSMWDELAQLVCGSHLQRLTVVNADTVPPSHTTYWQHRRDRRDGLASHNSLREQFYTTYRERCGRAKKTPLRITDMPFLTLEEWLETAEWQDVFSPLEISEHFIARAGGQPMPETWARYVRFADGLGFKISEEELDPPAFTASQASA</sequence>
<evidence type="ECO:0000313" key="1">
    <source>
        <dbReference type="EMBL" id="EJT45642.1"/>
    </source>
</evidence>
<evidence type="ECO:0000313" key="2">
    <source>
        <dbReference type="Proteomes" id="UP000002748"/>
    </source>
</evidence>
<dbReference type="Proteomes" id="UP000002748">
    <property type="component" value="Unassembled WGS sequence"/>
</dbReference>
<dbReference type="KEGG" id="tasa:A1Q1_05791"/>
<dbReference type="AlphaFoldDB" id="J6ESD9"/>
<proteinExistence type="predicted"/>
<comment type="caution">
    <text evidence="1">The sequence shown here is derived from an EMBL/GenBank/DDBJ whole genome shotgun (WGS) entry which is preliminary data.</text>
</comment>
<dbReference type="VEuPathDB" id="FungiDB:A1Q1_05791"/>
<reference evidence="1 2" key="1">
    <citation type="journal article" date="2012" name="Eukaryot. Cell">
        <title>Draft genome sequence of CBS 2479, the standard type strain of Trichosporon asahii.</title>
        <authorList>
            <person name="Yang R.Y."/>
            <person name="Li H.T."/>
            <person name="Zhu H."/>
            <person name="Zhou G.P."/>
            <person name="Wang M."/>
            <person name="Wang L."/>
        </authorList>
    </citation>
    <scope>NUCLEOTIDE SEQUENCE [LARGE SCALE GENOMIC DNA]</scope>
    <source>
        <strain evidence="2">ATCC 90039 / CBS 2479 / JCM 2466 / KCTC 7840 / NCYC 2677 / UAMH 7654</strain>
    </source>
</reference>
<accession>J6ESD9</accession>